<organism evidence="8 9">
    <name type="scientific">Deminuibacter soli</name>
    <dbReference type="NCBI Taxonomy" id="2291815"/>
    <lineage>
        <taxon>Bacteria</taxon>
        <taxon>Pseudomonadati</taxon>
        <taxon>Bacteroidota</taxon>
        <taxon>Chitinophagia</taxon>
        <taxon>Chitinophagales</taxon>
        <taxon>Chitinophagaceae</taxon>
        <taxon>Deminuibacter</taxon>
    </lineage>
</organism>
<accession>A0A3E1NH23</accession>
<dbReference type="PROSITE" id="PS51123">
    <property type="entry name" value="OMPA_2"/>
    <property type="match status" value="1"/>
</dbReference>
<dbReference type="AlphaFoldDB" id="A0A3E1NH23"/>
<dbReference type="PANTHER" id="PTHR30329:SF21">
    <property type="entry name" value="LIPOPROTEIN YIAD-RELATED"/>
    <property type="match status" value="1"/>
</dbReference>
<name>A0A3E1NH23_9BACT</name>
<sequence length="231" mass="24776">MATHSFEEQDDRGIVTRLVRPGIISFIICTLLVLIARGCAFHAGADTTAAFEPVSGEAHEATTEHTEAAEPEAPATSRESIKVQLPGNIELNAYKGGIEDQLVRFLNDNTAVAGKDVWFDFDNLNFATNSAVITSESNEQVKNIAAIVKAYPKLKIKIGGYTDKTGDSTANLKLSQQRADATLAALKAENVSPAQLLGAEGYGSQFAKAAANAPDEEKKKDRRISVGVREK</sequence>
<reference evidence="8 9" key="1">
    <citation type="submission" date="2018-08" db="EMBL/GenBank/DDBJ databases">
        <title>Chitinophagaceae sp. K23C18032701, a novel bacterium isolated from forest soil.</title>
        <authorList>
            <person name="Wang C."/>
        </authorList>
    </citation>
    <scope>NUCLEOTIDE SEQUENCE [LARGE SCALE GENOMIC DNA]</scope>
    <source>
        <strain evidence="8 9">K23C18032701</strain>
    </source>
</reference>
<keyword evidence="3" id="KW-0998">Cell outer membrane</keyword>
<dbReference type="SUPFAM" id="SSF103088">
    <property type="entry name" value="OmpA-like"/>
    <property type="match status" value="1"/>
</dbReference>
<dbReference type="Pfam" id="PF00691">
    <property type="entry name" value="OmpA"/>
    <property type="match status" value="1"/>
</dbReference>
<dbReference type="Gene3D" id="3.30.1330.60">
    <property type="entry name" value="OmpA-like domain"/>
    <property type="match status" value="1"/>
</dbReference>
<dbReference type="EMBL" id="QTJU01000005">
    <property type="protein sequence ID" value="RFM27256.1"/>
    <property type="molecule type" value="Genomic_DNA"/>
</dbReference>
<dbReference type="PANTHER" id="PTHR30329">
    <property type="entry name" value="STATOR ELEMENT OF FLAGELLAR MOTOR COMPLEX"/>
    <property type="match status" value="1"/>
</dbReference>
<gene>
    <name evidence="8" type="ORF">DXN05_14580</name>
</gene>
<dbReference type="InterPro" id="IPR006665">
    <property type="entry name" value="OmpA-like"/>
</dbReference>
<evidence type="ECO:0000313" key="8">
    <source>
        <dbReference type="EMBL" id="RFM27256.1"/>
    </source>
</evidence>
<dbReference type="Proteomes" id="UP000261284">
    <property type="component" value="Unassembled WGS sequence"/>
</dbReference>
<dbReference type="RefSeq" id="WP_116848013.1">
    <property type="nucleotide sequence ID" value="NZ_QTJU01000005.1"/>
</dbReference>
<dbReference type="OrthoDB" id="9782229at2"/>
<dbReference type="PRINTS" id="PR01021">
    <property type="entry name" value="OMPADOMAIN"/>
</dbReference>
<feature type="domain" description="OmpA-like" evidence="7">
    <location>
        <begin position="113"/>
        <end position="231"/>
    </location>
</feature>
<keyword evidence="6" id="KW-1133">Transmembrane helix</keyword>
<evidence type="ECO:0000259" key="7">
    <source>
        <dbReference type="PROSITE" id="PS51123"/>
    </source>
</evidence>
<keyword evidence="9" id="KW-1185">Reference proteome</keyword>
<proteinExistence type="predicted"/>
<feature type="region of interest" description="Disordered" evidence="5">
    <location>
        <begin position="55"/>
        <end position="80"/>
    </location>
</feature>
<comment type="caution">
    <text evidence="8">The sequence shown here is derived from an EMBL/GenBank/DDBJ whole genome shotgun (WGS) entry which is preliminary data.</text>
</comment>
<dbReference type="InterPro" id="IPR036737">
    <property type="entry name" value="OmpA-like_sf"/>
</dbReference>
<evidence type="ECO:0000256" key="2">
    <source>
        <dbReference type="ARBA" id="ARBA00023136"/>
    </source>
</evidence>
<protein>
    <submittedName>
        <fullName evidence="8">OmpA family protein</fullName>
    </submittedName>
</protein>
<comment type="subcellular location">
    <subcellularLocation>
        <location evidence="1">Cell outer membrane</location>
    </subcellularLocation>
</comment>
<keyword evidence="2 4" id="KW-0472">Membrane</keyword>
<dbReference type="InterPro" id="IPR006664">
    <property type="entry name" value="OMP_bac"/>
</dbReference>
<evidence type="ECO:0000313" key="9">
    <source>
        <dbReference type="Proteomes" id="UP000261284"/>
    </source>
</evidence>
<keyword evidence="6" id="KW-0812">Transmembrane</keyword>
<evidence type="ECO:0000256" key="4">
    <source>
        <dbReference type="PROSITE-ProRule" id="PRU00473"/>
    </source>
</evidence>
<evidence type="ECO:0000256" key="1">
    <source>
        <dbReference type="ARBA" id="ARBA00004442"/>
    </source>
</evidence>
<evidence type="ECO:0000256" key="3">
    <source>
        <dbReference type="ARBA" id="ARBA00023237"/>
    </source>
</evidence>
<evidence type="ECO:0000256" key="6">
    <source>
        <dbReference type="SAM" id="Phobius"/>
    </source>
</evidence>
<dbReference type="CDD" id="cd07185">
    <property type="entry name" value="OmpA_C-like"/>
    <property type="match status" value="1"/>
</dbReference>
<dbReference type="InterPro" id="IPR050330">
    <property type="entry name" value="Bact_OuterMem_StrucFunc"/>
</dbReference>
<evidence type="ECO:0000256" key="5">
    <source>
        <dbReference type="SAM" id="MobiDB-lite"/>
    </source>
</evidence>
<dbReference type="GO" id="GO:0009279">
    <property type="term" value="C:cell outer membrane"/>
    <property type="evidence" value="ECO:0007669"/>
    <property type="project" value="UniProtKB-SubCell"/>
</dbReference>
<feature type="transmembrane region" description="Helical" evidence="6">
    <location>
        <begin position="18"/>
        <end position="36"/>
    </location>
</feature>
<feature type="region of interest" description="Disordered" evidence="5">
    <location>
        <begin position="209"/>
        <end position="231"/>
    </location>
</feature>
<feature type="compositionally biased region" description="Basic and acidic residues" evidence="5">
    <location>
        <begin position="57"/>
        <end position="68"/>
    </location>
</feature>